<evidence type="ECO:0000313" key="2">
    <source>
        <dbReference type="EMBL" id="MCA9728880.1"/>
    </source>
</evidence>
<keyword evidence="1" id="KW-1133">Transmembrane helix</keyword>
<evidence type="ECO:0000256" key="1">
    <source>
        <dbReference type="SAM" id="Phobius"/>
    </source>
</evidence>
<evidence type="ECO:0000313" key="3">
    <source>
        <dbReference type="Proteomes" id="UP000697710"/>
    </source>
</evidence>
<reference evidence="2" key="1">
    <citation type="submission" date="2020-04" db="EMBL/GenBank/DDBJ databases">
        <authorList>
            <person name="Zhang T."/>
        </authorList>
    </citation>
    <scope>NUCLEOTIDE SEQUENCE</scope>
    <source>
        <strain evidence="2">HKST-UBA01</strain>
    </source>
</reference>
<proteinExistence type="predicted"/>
<protein>
    <submittedName>
        <fullName evidence="2">Uncharacterized protein</fullName>
    </submittedName>
</protein>
<dbReference type="Proteomes" id="UP000697710">
    <property type="component" value="Unassembled WGS sequence"/>
</dbReference>
<organism evidence="2 3">
    <name type="scientific">Eiseniibacteriota bacterium</name>
    <dbReference type="NCBI Taxonomy" id="2212470"/>
    <lineage>
        <taxon>Bacteria</taxon>
        <taxon>Candidatus Eiseniibacteriota</taxon>
    </lineage>
</organism>
<feature type="non-terminal residue" evidence="2">
    <location>
        <position position="206"/>
    </location>
</feature>
<comment type="caution">
    <text evidence="2">The sequence shown here is derived from an EMBL/GenBank/DDBJ whole genome shotgun (WGS) entry which is preliminary data.</text>
</comment>
<reference evidence="2" key="2">
    <citation type="journal article" date="2021" name="Microbiome">
        <title>Successional dynamics and alternative stable states in a saline activated sludge microbial community over 9 years.</title>
        <authorList>
            <person name="Wang Y."/>
            <person name="Ye J."/>
            <person name="Ju F."/>
            <person name="Liu L."/>
            <person name="Boyd J.A."/>
            <person name="Deng Y."/>
            <person name="Parks D.H."/>
            <person name="Jiang X."/>
            <person name="Yin X."/>
            <person name="Woodcroft B.J."/>
            <person name="Tyson G.W."/>
            <person name="Hugenholtz P."/>
            <person name="Polz M.F."/>
            <person name="Zhang T."/>
        </authorList>
    </citation>
    <scope>NUCLEOTIDE SEQUENCE</scope>
    <source>
        <strain evidence="2">HKST-UBA01</strain>
    </source>
</reference>
<name>A0A956M003_UNCEI</name>
<accession>A0A956M003</accession>
<keyword evidence="1" id="KW-0472">Membrane</keyword>
<sequence length="206" mass="22534">MIPRSSRSPVAPDRSVPALLPLPSWLFAGLIVVLGACSPVSAWAQTVADPPREEGRWAPLDEARRQQPGGNHRLAALDAYLEGNAAWESGHPDQAMAAWQRSGRFDLDFLPPRLRLVQANLLSDFSAAAQSARECLDILQRDFPAQRWLLRHAILGVCLALTLGSLAFLLGLLLRHSRALHHTVMETLSYALRMSRGPATLLAAIV</sequence>
<dbReference type="EMBL" id="JAGQHR010000502">
    <property type="protein sequence ID" value="MCA9728880.1"/>
    <property type="molecule type" value="Genomic_DNA"/>
</dbReference>
<feature type="transmembrane region" description="Helical" evidence="1">
    <location>
        <begin position="153"/>
        <end position="174"/>
    </location>
</feature>
<dbReference type="AlphaFoldDB" id="A0A956M003"/>
<keyword evidence="1" id="KW-0812">Transmembrane</keyword>
<gene>
    <name evidence="2" type="ORF">KC729_14410</name>
</gene>